<dbReference type="eggNOG" id="ENOG5033HVY">
    <property type="taxonomic scope" value="Bacteria"/>
</dbReference>
<dbReference type="STRING" id="746697.Aeqsu_2417"/>
<evidence type="ECO:0000313" key="1">
    <source>
        <dbReference type="EMBL" id="AFL81876.1"/>
    </source>
</evidence>
<organism evidence="1 2">
    <name type="scientific">Aequorivita sublithincola (strain DSM 14238 / LMG 21431 / ACAM 643 / 9-3)</name>
    <dbReference type="NCBI Taxonomy" id="746697"/>
    <lineage>
        <taxon>Bacteria</taxon>
        <taxon>Pseudomonadati</taxon>
        <taxon>Bacteroidota</taxon>
        <taxon>Flavobacteriia</taxon>
        <taxon>Flavobacteriales</taxon>
        <taxon>Flavobacteriaceae</taxon>
        <taxon>Aequorivita</taxon>
    </lineage>
</organism>
<sequence>MLWRKKVNDKVELTESGFLITCDEDISEFNWNEIDKLIGFKIDRFTIDGICLKIESEDKIAFITEESEGWRNFMNELLKIFPEIEKNWEAIIAKPAFERKETELYCRTRNVH</sequence>
<dbReference type="OrthoDB" id="1353806at2"/>
<evidence type="ECO:0000313" key="2">
    <source>
        <dbReference type="Proteomes" id="UP000006049"/>
    </source>
</evidence>
<dbReference type="EMBL" id="CP003280">
    <property type="protein sequence ID" value="AFL81876.1"/>
    <property type="molecule type" value="Genomic_DNA"/>
</dbReference>
<dbReference type="KEGG" id="asl:Aeqsu_2417"/>
<accession>I3YY08</accession>
<dbReference type="AlphaFoldDB" id="I3YY08"/>
<dbReference type="RefSeq" id="WP_014783125.1">
    <property type="nucleotide sequence ID" value="NC_018013.1"/>
</dbReference>
<dbReference type="Proteomes" id="UP000006049">
    <property type="component" value="Chromosome"/>
</dbReference>
<gene>
    <name evidence="1" type="ordered locus">Aeqsu_2417</name>
</gene>
<name>I3YY08_AEQSU</name>
<protein>
    <submittedName>
        <fullName evidence="1">Uncharacterized protein</fullName>
    </submittedName>
</protein>
<dbReference type="HOGENOM" id="CLU_2140534_0_0_10"/>
<keyword evidence="2" id="KW-1185">Reference proteome</keyword>
<reference evidence="1 2" key="1">
    <citation type="submission" date="2012-06" db="EMBL/GenBank/DDBJ databases">
        <title>The complete genome of Aequorivita sublithincola DSM 14238.</title>
        <authorList>
            <consortium name="US DOE Joint Genome Institute (JGI-PGF)"/>
            <person name="Lucas S."/>
            <person name="Copeland A."/>
            <person name="Lapidus A."/>
            <person name="Goodwin L."/>
            <person name="Pitluck S."/>
            <person name="Peters L."/>
            <person name="Munk A.C.C."/>
            <person name="Kyrpides N."/>
            <person name="Mavromatis K."/>
            <person name="Pagani I."/>
            <person name="Ivanova N."/>
            <person name="Ovchinnikova G."/>
            <person name="Zeytun A."/>
            <person name="Detter J.C."/>
            <person name="Han C."/>
            <person name="Land M."/>
            <person name="Hauser L."/>
            <person name="Markowitz V."/>
            <person name="Cheng J.-F."/>
            <person name="Hugenholtz P."/>
            <person name="Woyke T."/>
            <person name="Wu D."/>
            <person name="Tindall B."/>
            <person name="Faehnrich R."/>
            <person name="Brambilla E."/>
            <person name="Klenk H.-P."/>
            <person name="Eisen J.A."/>
        </authorList>
    </citation>
    <scope>NUCLEOTIDE SEQUENCE [LARGE SCALE GENOMIC DNA]</scope>
    <source>
        <strain evidence="2">DSM 14238 / LMG 21431 / ACAM 643 / 9-3</strain>
    </source>
</reference>
<proteinExistence type="predicted"/>